<dbReference type="InterPro" id="IPR009642">
    <property type="entry name" value="DUF1236"/>
</dbReference>
<evidence type="ECO:0000313" key="4">
    <source>
        <dbReference type="Proteomes" id="UP000035762"/>
    </source>
</evidence>
<evidence type="ECO:0000256" key="2">
    <source>
        <dbReference type="SAM" id="SignalP"/>
    </source>
</evidence>
<dbReference type="Proteomes" id="UP000035762">
    <property type="component" value="Unassembled WGS sequence"/>
</dbReference>
<gene>
    <name evidence="3" type="ORF">BN961_00385</name>
</gene>
<dbReference type="RefSeq" id="WP_082156952.1">
    <property type="nucleotide sequence ID" value="NZ_CCAZ020000001.1"/>
</dbReference>
<accession>A0A090MMV9</accession>
<feature type="region of interest" description="Disordered" evidence="1">
    <location>
        <begin position="25"/>
        <end position="159"/>
    </location>
</feature>
<feature type="compositionally biased region" description="Basic and acidic residues" evidence="1">
    <location>
        <begin position="67"/>
        <end position="81"/>
    </location>
</feature>
<evidence type="ECO:0008006" key="5">
    <source>
        <dbReference type="Google" id="ProtNLM"/>
    </source>
</evidence>
<proteinExistence type="predicted"/>
<organism evidence="3 4">
    <name type="scientific">Afipia felis</name>
    <name type="common">Cat scratch disease bacillus</name>
    <dbReference type="NCBI Taxonomy" id="1035"/>
    <lineage>
        <taxon>Bacteria</taxon>
        <taxon>Pseudomonadati</taxon>
        <taxon>Pseudomonadota</taxon>
        <taxon>Alphaproteobacteria</taxon>
        <taxon>Hyphomicrobiales</taxon>
        <taxon>Nitrobacteraceae</taxon>
        <taxon>Afipia</taxon>
    </lineage>
</organism>
<protein>
    <recommendedName>
        <fullName evidence="5">DUF1236 domain-containing protein</fullName>
    </recommendedName>
</protein>
<dbReference type="OrthoDB" id="102964at2"/>
<keyword evidence="2" id="KW-0732">Signal</keyword>
<keyword evidence="4" id="KW-1185">Reference proteome</keyword>
<feature type="chain" id="PRO_5001859739" description="DUF1236 domain-containing protein" evidence="2">
    <location>
        <begin position="24"/>
        <end position="236"/>
    </location>
</feature>
<evidence type="ECO:0000313" key="3">
    <source>
        <dbReference type="EMBL" id="CEG07004.1"/>
    </source>
</evidence>
<name>A0A090MMV9_AFIFE</name>
<feature type="signal peptide" evidence="2">
    <location>
        <begin position="1"/>
        <end position="23"/>
    </location>
</feature>
<dbReference type="Pfam" id="PF06823">
    <property type="entry name" value="DUF1236"/>
    <property type="match status" value="1"/>
</dbReference>
<dbReference type="Gene3D" id="3.10.450.160">
    <property type="entry name" value="inner membrane protein cigr"/>
    <property type="match status" value="1"/>
</dbReference>
<dbReference type="AlphaFoldDB" id="A0A090MMV9"/>
<dbReference type="EMBL" id="CCAZ020000001">
    <property type="protein sequence ID" value="CEG07004.1"/>
    <property type="molecule type" value="Genomic_DNA"/>
</dbReference>
<reference evidence="3 4" key="1">
    <citation type="journal article" date="2014" name="Genome Announc.">
        <title>Genome Sequence of Afipia felis Strain 76713, Isolated in Hospital Water Using an Amoeba Co-Culture Procedure.</title>
        <authorList>
            <person name="Benamar S."/>
            <person name="La Scola B."/>
            <person name="Croce O."/>
        </authorList>
    </citation>
    <scope>NUCLEOTIDE SEQUENCE [LARGE SCALE GENOMIC DNA]</scope>
    <source>
        <strain evidence="3 4">76713</strain>
    </source>
</reference>
<evidence type="ECO:0000256" key="1">
    <source>
        <dbReference type="SAM" id="MobiDB-lite"/>
    </source>
</evidence>
<feature type="compositionally biased region" description="Low complexity" evidence="1">
    <location>
        <begin position="40"/>
        <end position="54"/>
    </location>
</feature>
<comment type="caution">
    <text evidence="3">The sequence shown here is derived from an EMBL/GenBank/DDBJ whole genome shotgun (WGS) entry which is preliminary data.</text>
</comment>
<sequence length="236" mass="25258">MKNPLLAPVAAITLLAGTSLALAQASTKEAPASGAATEHAPSSSTSSKGSPGASDVNRDQSTTTKSNDAEKKSTQSDERMQRQNRNAQESNQDKRAAPEHSKVDQSKSKNSENDRVREEGRTKAEGGSGPKGGDLKRSEGQSSQTSGQAGAGAKLSTEQRTKITSVIHEQNVRPETNVNFTVAVGTRVPNTVHFHPLPAEIVTIYPDWRGYEFFLVRDEIIVVNPRTLEIVAVLNA</sequence>
<feature type="compositionally biased region" description="Basic and acidic residues" evidence="1">
    <location>
        <begin position="91"/>
        <end position="124"/>
    </location>
</feature>